<dbReference type="EMBL" id="ATLK01000002">
    <property type="protein sequence ID" value="KFF30630.1"/>
    <property type="molecule type" value="Genomic_DNA"/>
</dbReference>
<gene>
    <name evidence="2" type="ORF">BBOMB_1496</name>
</gene>
<dbReference type="STRING" id="1341695.BBOMB_1496"/>
<dbReference type="eggNOG" id="ENOG5033E2Y">
    <property type="taxonomic scope" value="Bacteria"/>
</dbReference>
<organism evidence="2 3">
    <name type="scientific">Bifidobacterium bombi DSM 19703</name>
    <dbReference type="NCBI Taxonomy" id="1341695"/>
    <lineage>
        <taxon>Bacteria</taxon>
        <taxon>Bacillati</taxon>
        <taxon>Actinomycetota</taxon>
        <taxon>Actinomycetes</taxon>
        <taxon>Bifidobacteriales</taxon>
        <taxon>Bifidobacteriaceae</taxon>
        <taxon>Bifidobacterium</taxon>
    </lineage>
</organism>
<keyword evidence="3" id="KW-1185">Reference proteome</keyword>
<evidence type="ECO:0000256" key="1">
    <source>
        <dbReference type="SAM" id="MobiDB-lite"/>
    </source>
</evidence>
<evidence type="ECO:0000313" key="2">
    <source>
        <dbReference type="EMBL" id="KFF30630.1"/>
    </source>
</evidence>
<sequence length="325" mass="34548">MAEDDEIRQNDDNEGEDADRQESSRSDGERRNDVSQEADGKHDGGRNGGRDGHSDHAVSGKDDAQGSKAPDVSVPYEFNIDDLFPSGVPDDLPDSTDPEGLDGSNGTTDGSNAHGAELGEGWDAESHGLSDGAAQDSGEGAIGADDDLERFEREFGGTPGDDFDDELAGLLGNKAKTAILITRLVSADLLAAFCHLADISADCLADSKGAIAVLRNLDGDAPEAAARDLTTVVQDMPAILCVNRADKLESTLYVAGKATEQKFPPPILFEFAPAFVEDLELGVCDVRELRIKGETVVDSADLDRRKAMKIIAGHIKFRKGRPNIE</sequence>
<name>A0A086BNW6_9BIFI</name>
<dbReference type="RefSeq" id="WP_052377581.1">
    <property type="nucleotide sequence ID" value="NZ_ATLK01000002.1"/>
</dbReference>
<dbReference type="Proteomes" id="UP000028730">
    <property type="component" value="Unassembled WGS sequence"/>
</dbReference>
<reference evidence="2 3" key="1">
    <citation type="journal article" date="2014" name="Appl. Environ. Microbiol.">
        <title>Genomic encyclopedia of type strains of the genus Bifidobacterium.</title>
        <authorList>
            <person name="Milani C."/>
            <person name="Lugli G.A."/>
            <person name="Duranti S."/>
            <person name="Turroni F."/>
            <person name="Bottacini F."/>
            <person name="Mangifesta M."/>
            <person name="Sanchez B."/>
            <person name="Viappiani A."/>
            <person name="Mancabelli L."/>
            <person name="Taminiau B."/>
            <person name="Delcenserie V."/>
            <person name="Barrangou R."/>
            <person name="Margolles A."/>
            <person name="van Sinderen D."/>
            <person name="Ventura M."/>
        </authorList>
    </citation>
    <scope>NUCLEOTIDE SEQUENCE [LARGE SCALE GENOMIC DNA]</scope>
    <source>
        <strain evidence="2 3">DSM 19703</strain>
    </source>
</reference>
<feature type="compositionally biased region" description="Acidic residues" evidence="1">
    <location>
        <begin position="1"/>
        <end position="17"/>
    </location>
</feature>
<protein>
    <submittedName>
        <fullName evidence="2">Uncharacterized protein</fullName>
    </submittedName>
</protein>
<feature type="compositionally biased region" description="Acidic residues" evidence="1">
    <location>
        <begin position="91"/>
        <end position="100"/>
    </location>
</feature>
<feature type="region of interest" description="Disordered" evidence="1">
    <location>
        <begin position="1"/>
        <end position="143"/>
    </location>
</feature>
<proteinExistence type="predicted"/>
<accession>A0A086BNW6</accession>
<dbReference type="OrthoDB" id="3238607at2"/>
<dbReference type="AlphaFoldDB" id="A0A086BNW6"/>
<comment type="caution">
    <text evidence="2">The sequence shown here is derived from an EMBL/GenBank/DDBJ whole genome shotgun (WGS) entry which is preliminary data.</text>
</comment>
<feature type="compositionally biased region" description="Basic and acidic residues" evidence="1">
    <location>
        <begin position="18"/>
        <end position="65"/>
    </location>
</feature>
<evidence type="ECO:0000313" key="3">
    <source>
        <dbReference type="Proteomes" id="UP000028730"/>
    </source>
</evidence>